<accession>A0A8S5MST6</accession>
<protein>
    <submittedName>
        <fullName evidence="2">Uncharacterized protein</fullName>
    </submittedName>
</protein>
<evidence type="ECO:0000256" key="1">
    <source>
        <dbReference type="SAM" id="MobiDB-lite"/>
    </source>
</evidence>
<feature type="region of interest" description="Disordered" evidence="1">
    <location>
        <begin position="38"/>
        <end position="61"/>
    </location>
</feature>
<name>A0A8S5MST6_9CAUD</name>
<sequence length="464" mass="52125">MTRGREWPPRIRRPLRRSPQTVSQTLSSVSMTMIQCFSGNGRKKRRSEKMEDVENTRRPEEMDLSGKSYFLDVSLEEAGTSIRASLKDAARSVIAVGHYLKVIRDKELYREAGYENVWDYAADRFGFSKSTASRYMTRNDKFSVGGNSPILAEEFREYSKAQLQEMLSLDAEQMSAVTPDMTVREIRDLRRPKEIPYFEILGQLSLSDFPELGEAETGASAAENSAPTEAVTSTTAFTVSAEDLIGEPEEVISAYGLPKTVYPPDSLISTPGCKGDGRGYSCFNCHMECGIRQEYCYCVEATMGNPFPCAMVGSGMVETLRQEIGESCQFVNLDLAERKVGTGEPVPCCQQCANPCAYACQISKKCVATSQQKEPTALPNGGEAAAEKQQEECTNVEIEKIHNANEEPEKQLIEYDQEILDGMIREVQQKLYIMKEYWIKSQPQYYTKHRMMLRAYELLMKAGS</sequence>
<organism evidence="2">
    <name type="scientific">Myoviridae sp. ctGjZ5</name>
    <dbReference type="NCBI Taxonomy" id="2826634"/>
    <lineage>
        <taxon>Viruses</taxon>
        <taxon>Duplodnaviria</taxon>
        <taxon>Heunggongvirae</taxon>
        <taxon>Uroviricota</taxon>
        <taxon>Caudoviricetes</taxon>
    </lineage>
</organism>
<proteinExistence type="predicted"/>
<feature type="compositionally biased region" description="Basic and acidic residues" evidence="1">
    <location>
        <begin position="48"/>
        <end position="61"/>
    </location>
</feature>
<dbReference type="EMBL" id="BK014974">
    <property type="protein sequence ID" value="DAD85127.1"/>
    <property type="molecule type" value="Genomic_DNA"/>
</dbReference>
<reference evidence="2" key="1">
    <citation type="journal article" date="2021" name="Proc. Natl. Acad. Sci. U.S.A.">
        <title>A Catalog of Tens of Thousands of Viruses from Human Metagenomes Reveals Hidden Associations with Chronic Diseases.</title>
        <authorList>
            <person name="Tisza M.J."/>
            <person name="Buck C.B."/>
        </authorList>
    </citation>
    <scope>NUCLEOTIDE SEQUENCE</scope>
    <source>
        <strain evidence="2">CtGjZ5</strain>
    </source>
</reference>
<evidence type="ECO:0000313" key="2">
    <source>
        <dbReference type="EMBL" id="DAD85127.1"/>
    </source>
</evidence>